<dbReference type="AlphaFoldDB" id="A0A4Z0GXI0"/>
<sequence>MPPRGHPTARQVRLGSELRKLREQAGMTSAEAAASLGWERPQVSHIESGRWGVSGERVRHLAAHYCVRDAAYVDALASMAEERVKGWWTDYRDALTASSLDLAELEHHASCLRVIEMSIVPGLLQTEGYARAVFAGAITERPAAEVEAAVQHRMARRCIFQRPSPAQLDAYVHEAALRMRYGSRSVMREQLDFLGAAAEWPTVRVRIVPFDAEVTSSIQSLTFAGGPVPQLDTVQVDNAFDGAFLAAEAQLAKYRALLDRVDRIALDVSESKKVIRSVAEEL</sequence>
<dbReference type="Pfam" id="PF13560">
    <property type="entry name" value="HTH_31"/>
    <property type="match status" value="1"/>
</dbReference>
<keyword evidence="3" id="KW-1185">Reference proteome</keyword>
<dbReference type="Gene3D" id="1.10.260.40">
    <property type="entry name" value="lambda repressor-like DNA-binding domains"/>
    <property type="match status" value="1"/>
</dbReference>
<accession>A0A4Z0GXI0</accession>
<dbReference type="PROSITE" id="PS50943">
    <property type="entry name" value="HTH_CROC1"/>
    <property type="match status" value="1"/>
</dbReference>
<dbReference type="InterPro" id="IPR043917">
    <property type="entry name" value="DUF5753"/>
</dbReference>
<proteinExistence type="predicted"/>
<feature type="domain" description="HTH cro/C1-type" evidence="1">
    <location>
        <begin position="18"/>
        <end position="73"/>
    </location>
</feature>
<dbReference type="SMART" id="SM00530">
    <property type="entry name" value="HTH_XRE"/>
    <property type="match status" value="1"/>
</dbReference>
<dbReference type="RefSeq" id="WP_135340664.1">
    <property type="nucleotide sequence ID" value="NZ_JBHLTX010000045.1"/>
</dbReference>
<evidence type="ECO:0000313" key="2">
    <source>
        <dbReference type="EMBL" id="TGB01364.1"/>
    </source>
</evidence>
<reference evidence="2 3" key="1">
    <citation type="submission" date="2019-03" db="EMBL/GenBank/DDBJ databases">
        <authorList>
            <person name="Gonzalez-Pimentel J.L."/>
        </authorList>
    </citation>
    <scope>NUCLEOTIDE SEQUENCE [LARGE SCALE GENOMIC DNA]</scope>
    <source>
        <strain evidence="2 3">JCM 31289</strain>
    </source>
</reference>
<dbReference type="InterPro" id="IPR010982">
    <property type="entry name" value="Lambda_DNA-bd_dom_sf"/>
</dbReference>
<name>A0A4Z0GXI0_9ACTN</name>
<comment type="caution">
    <text evidence="2">The sequence shown here is derived from an EMBL/GenBank/DDBJ whole genome shotgun (WGS) entry which is preliminary data.</text>
</comment>
<dbReference type="EMBL" id="SRID01000221">
    <property type="protein sequence ID" value="TGB01364.1"/>
    <property type="molecule type" value="Genomic_DNA"/>
</dbReference>
<dbReference type="GO" id="GO:0003677">
    <property type="term" value="F:DNA binding"/>
    <property type="evidence" value="ECO:0007669"/>
    <property type="project" value="InterPro"/>
</dbReference>
<dbReference type="OrthoDB" id="3462393at2"/>
<organism evidence="2 3">
    <name type="scientific">Streptomyces palmae</name>
    <dbReference type="NCBI Taxonomy" id="1701085"/>
    <lineage>
        <taxon>Bacteria</taxon>
        <taxon>Bacillati</taxon>
        <taxon>Actinomycetota</taxon>
        <taxon>Actinomycetes</taxon>
        <taxon>Kitasatosporales</taxon>
        <taxon>Streptomycetaceae</taxon>
        <taxon>Streptomyces</taxon>
    </lineage>
</organism>
<dbReference type="InterPro" id="IPR001387">
    <property type="entry name" value="Cro/C1-type_HTH"/>
</dbReference>
<evidence type="ECO:0000313" key="3">
    <source>
        <dbReference type="Proteomes" id="UP000297948"/>
    </source>
</evidence>
<dbReference type="SUPFAM" id="SSF47413">
    <property type="entry name" value="lambda repressor-like DNA-binding domains"/>
    <property type="match status" value="1"/>
</dbReference>
<dbReference type="Proteomes" id="UP000297948">
    <property type="component" value="Unassembled WGS sequence"/>
</dbReference>
<evidence type="ECO:0000259" key="1">
    <source>
        <dbReference type="PROSITE" id="PS50943"/>
    </source>
</evidence>
<dbReference type="Pfam" id="PF19054">
    <property type="entry name" value="DUF5753"/>
    <property type="match status" value="1"/>
</dbReference>
<gene>
    <name evidence="2" type="ORF">E4099_21115</name>
</gene>
<protein>
    <submittedName>
        <fullName evidence="2">XRE family transcriptional regulator</fullName>
    </submittedName>
</protein>
<dbReference type="CDD" id="cd00093">
    <property type="entry name" value="HTH_XRE"/>
    <property type="match status" value="1"/>
</dbReference>